<accession>A0A2J4JPZ3</accession>
<evidence type="ECO:0000313" key="2">
    <source>
        <dbReference type="Proteomes" id="UP000221015"/>
    </source>
</evidence>
<reference evidence="1 2" key="1">
    <citation type="journal article" date="2017" name="Front. Microbiol.">
        <title>New Insights into the Diversity of the Genus Faecalibacterium.</title>
        <authorList>
            <person name="Benevides L."/>
            <person name="Burman S."/>
            <person name="Martin R."/>
            <person name="Robert V."/>
            <person name="Thomas M."/>
            <person name="Miquel S."/>
            <person name="Chain F."/>
            <person name="Sokol H."/>
            <person name="Bermudez-Humaran L.G."/>
            <person name="Morrison M."/>
            <person name="Langella P."/>
            <person name="Azevedo V.A."/>
            <person name="Chatel J.M."/>
            <person name="Soares S."/>
        </authorList>
    </citation>
    <scope>NUCLEOTIDE SEQUENCE [LARGE SCALE GENOMIC DNA]</scope>
    <source>
        <strain evidence="1 2">CNCM I 4542</strain>
    </source>
</reference>
<proteinExistence type="predicted"/>
<organism evidence="1 2">
    <name type="scientific">Faecalibacterium prausnitzii</name>
    <dbReference type="NCBI Taxonomy" id="853"/>
    <lineage>
        <taxon>Bacteria</taxon>
        <taxon>Bacillati</taxon>
        <taxon>Bacillota</taxon>
        <taxon>Clostridia</taxon>
        <taxon>Eubacteriales</taxon>
        <taxon>Oscillospiraceae</taxon>
        <taxon>Faecalibacterium</taxon>
    </lineage>
</organism>
<dbReference type="EMBL" id="NMTS02000008">
    <property type="protein sequence ID" value="PLK29934.1"/>
    <property type="molecule type" value="Genomic_DNA"/>
</dbReference>
<name>A0A2J4JPZ3_9FIRM</name>
<dbReference type="AlphaFoldDB" id="A0A2J4JPZ3"/>
<dbReference type="RefSeq" id="WP_097774287.1">
    <property type="nucleotide sequence ID" value="NZ_NMTS02000008.1"/>
</dbReference>
<gene>
    <name evidence="1" type="ORF">CGS50_004730</name>
</gene>
<dbReference type="SUPFAM" id="SSF158560">
    <property type="entry name" value="BH3980-like"/>
    <property type="match status" value="1"/>
</dbReference>
<protein>
    <submittedName>
        <fullName evidence="1">Uncharacterized protein</fullName>
    </submittedName>
</protein>
<comment type="caution">
    <text evidence="1">The sequence shown here is derived from an EMBL/GenBank/DDBJ whole genome shotgun (WGS) entry which is preliminary data.</text>
</comment>
<sequence length="226" mass="26353">MNNYFTLRKANRLRVKLLTEKSQEQIREVVCYLRRISWDICGVELICSDLIDIAVQANKDGNELFSVISDAETFVQEVKPSLKRLSWFDFFTVAIPIYLFLGWGIEGVFLYPLVLSVIPDYKIEISFGFLVQFCICTVSAYYLFRHMMEHVGFPPCRHRIKCIGYLLVYVIALYTVGTLLHHMLGKYVLVYIAPWPLTIGCLVIGAFFLEVRYYWYGKDERLVGRI</sequence>
<evidence type="ECO:0000313" key="1">
    <source>
        <dbReference type="EMBL" id="PLK29934.1"/>
    </source>
</evidence>
<dbReference type="Proteomes" id="UP000221015">
    <property type="component" value="Unassembled WGS sequence"/>
</dbReference>